<name>A0A645IQC5_9ZZZZ</name>
<accession>A0A645IQC5</accession>
<organism evidence="1">
    <name type="scientific">bioreactor metagenome</name>
    <dbReference type="NCBI Taxonomy" id="1076179"/>
    <lineage>
        <taxon>unclassified sequences</taxon>
        <taxon>metagenomes</taxon>
        <taxon>ecological metagenomes</taxon>
    </lineage>
</organism>
<proteinExistence type="predicted"/>
<evidence type="ECO:0000313" key="1">
    <source>
        <dbReference type="EMBL" id="MPN52529.1"/>
    </source>
</evidence>
<protein>
    <submittedName>
        <fullName evidence="1">Uncharacterized protein</fullName>
    </submittedName>
</protein>
<sequence>MLLHGQQIVHRRNLWDIAQHPLGLQRFVGISANFNVALKAQKPRDAFDHSGFSRAVGTQQHRRLPVVHEEADVLIGNGLAVFFGHVIDT</sequence>
<comment type="caution">
    <text evidence="1">The sequence shown here is derived from an EMBL/GenBank/DDBJ whole genome shotgun (WGS) entry which is preliminary data.</text>
</comment>
<dbReference type="EMBL" id="VSSQ01118734">
    <property type="protein sequence ID" value="MPN52529.1"/>
    <property type="molecule type" value="Genomic_DNA"/>
</dbReference>
<dbReference type="AlphaFoldDB" id="A0A645IQC5"/>
<gene>
    <name evidence="1" type="ORF">SDC9_200191</name>
</gene>
<reference evidence="1" key="1">
    <citation type="submission" date="2019-08" db="EMBL/GenBank/DDBJ databases">
        <authorList>
            <person name="Kucharzyk K."/>
            <person name="Murdoch R.W."/>
            <person name="Higgins S."/>
            <person name="Loffler F."/>
        </authorList>
    </citation>
    <scope>NUCLEOTIDE SEQUENCE</scope>
</reference>